<feature type="region of interest" description="Disordered" evidence="1">
    <location>
        <begin position="1"/>
        <end position="36"/>
    </location>
</feature>
<keyword evidence="2" id="KW-1133">Transmembrane helix</keyword>
<dbReference type="PANTHER" id="PTHR42083:SF1">
    <property type="entry name" value="MARVEL DOMAIN-CONTAINING PROTEIN"/>
    <property type="match status" value="1"/>
</dbReference>
<evidence type="ECO:0000256" key="2">
    <source>
        <dbReference type="SAM" id="Phobius"/>
    </source>
</evidence>
<keyword evidence="4" id="KW-1185">Reference proteome</keyword>
<evidence type="ECO:0000313" key="4">
    <source>
        <dbReference type="Proteomes" id="UP000758155"/>
    </source>
</evidence>
<feature type="transmembrane region" description="Helical" evidence="2">
    <location>
        <begin position="187"/>
        <end position="209"/>
    </location>
</feature>
<keyword evidence="2" id="KW-0472">Membrane</keyword>
<comment type="caution">
    <text evidence="3">The sequence shown here is derived from an EMBL/GenBank/DDBJ whole genome shotgun (WGS) entry which is preliminary data.</text>
</comment>
<gene>
    <name evidence="3" type="ORF">E8E12_001613</name>
</gene>
<dbReference type="PANTHER" id="PTHR42083">
    <property type="entry name" value="MARVEL DOMAIN-CONTAINING PROTEIN"/>
    <property type="match status" value="1"/>
</dbReference>
<evidence type="ECO:0000256" key="1">
    <source>
        <dbReference type="SAM" id="MobiDB-lite"/>
    </source>
</evidence>
<dbReference type="EMBL" id="SWKV01000094">
    <property type="protein sequence ID" value="KAF3032709.1"/>
    <property type="molecule type" value="Genomic_DNA"/>
</dbReference>
<dbReference type="Proteomes" id="UP000758155">
    <property type="component" value="Unassembled WGS sequence"/>
</dbReference>
<evidence type="ECO:0008006" key="5">
    <source>
        <dbReference type="Google" id="ProtNLM"/>
    </source>
</evidence>
<dbReference type="OrthoDB" id="5363290at2759"/>
<name>A0A9P4WHS1_9PLEO</name>
<feature type="transmembrane region" description="Helical" evidence="2">
    <location>
        <begin position="76"/>
        <end position="95"/>
    </location>
</feature>
<keyword evidence="2" id="KW-0812">Transmembrane</keyword>
<accession>A0A9P4WHS1</accession>
<feature type="compositionally biased region" description="Polar residues" evidence="1">
    <location>
        <begin position="13"/>
        <end position="30"/>
    </location>
</feature>
<sequence>MGVFQQARIPEGTFSSETQPSPLSANTVPNEASPVFDAPPPMPPPPYFKTHFIKPSSFKTAINEKVDKPLISLFRLSVRVLQLIFALASGISYAIELRHGNGRGEASGSFVFSQVTFGATLLTLVITGVTVRYYRLSWMVDWILTVFWFALFAVFHEVYLGGDTTPAYSGVNTGRMERAVWCNLINALLWLGSALFSSMMCCSGIKASIKGKLRDRRQRKEKKMMMETTGEMEMGTIRS</sequence>
<dbReference type="AlphaFoldDB" id="A0A9P4WHS1"/>
<organism evidence="3 4">
    <name type="scientific">Didymella heteroderae</name>
    <dbReference type="NCBI Taxonomy" id="1769908"/>
    <lineage>
        <taxon>Eukaryota</taxon>
        <taxon>Fungi</taxon>
        <taxon>Dikarya</taxon>
        <taxon>Ascomycota</taxon>
        <taxon>Pezizomycotina</taxon>
        <taxon>Dothideomycetes</taxon>
        <taxon>Pleosporomycetidae</taxon>
        <taxon>Pleosporales</taxon>
        <taxon>Pleosporineae</taxon>
        <taxon>Didymellaceae</taxon>
        <taxon>Didymella</taxon>
    </lineage>
</organism>
<protein>
    <recommendedName>
        <fullName evidence="5">MARVEL domain-containing protein</fullName>
    </recommendedName>
</protein>
<reference evidence="3" key="1">
    <citation type="submission" date="2019-04" db="EMBL/GenBank/DDBJ databases">
        <title>Sequencing of skin fungus with MAO and IRED activity.</title>
        <authorList>
            <person name="Marsaioli A.J."/>
            <person name="Bonatto J.M.C."/>
            <person name="Reis Junior O."/>
        </authorList>
    </citation>
    <scope>NUCLEOTIDE SEQUENCE</scope>
    <source>
        <strain evidence="3">28M1</strain>
    </source>
</reference>
<proteinExistence type="predicted"/>
<feature type="transmembrane region" description="Helical" evidence="2">
    <location>
        <begin position="136"/>
        <end position="155"/>
    </location>
</feature>
<evidence type="ECO:0000313" key="3">
    <source>
        <dbReference type="EMBL" id="KAF3032709.1"/>
    </source>
</evidence>
<feature type="transmembrane region" description="Helical" evidence="2">
    <location>
        <begin position="107"/>
        <end position="129"/>
    </location>
</feature>